<dbReference type="SFLD" id="SFLDS00001">
    <property type="entry name" value="Enolase"/>
    <property type="match status" value="1"/>
</dbReference>
<dbReference type="InterPro" id="IPR034593">
    <property type="entry name" value="DgoD-like"/>
</dbReference>
<evidence type="ECO:0000256" key="2">
    <source>
        <dbReference type="ARBA" id="ARBA00023239"/>
    </source>
</evidence>
<evidence type="ECO:0000313" key="4">
    <source>
        <dbReference type="EMBL" id="HIS30791.1"/>
    </source>
</evidence>
<dbReference type="SUPFAM" id="SSF54826">
    <property type="entry name" value="Enolase N-terminal domain-like"/>
    <property type="match status" value="1"/>
</dbReference>
<evidence type="ECO:0000313" key="5">
    <source>
        <dbReference type="Proteomes" id="UP000823935"/>
    </source>
</evidence>
<keyword evidence="1" id="KW-0479">Metal-binding</keyword>
<dbReference type="InterPro" id="IPR029065">
    <property type="entry name" value="Enolase_C-like"/>
</dbReference>
<evidence type="ECO:0000256" key="1">
    <source>
        <dbReference type="ARBA" id="ARBA00022723"/>
    </source>
</evidence>
<dbReference type="InterPro" id="IPR029017">
    <property type="entry name" value="Enolase-like_N"/>
</dbReference>
<dbReference type="InterPro" id="IPR018110">
    <property type="entry name" value="Mandel_Rmase/mucon_lact_enz_CS"/>
</dbReference>
<comment type="caution">
    <text evidence="4">The sequence shown here is derived from an EMBL/GenBank/DDBJ whole genome shotgun (WGS) entry which is preliminary data.</text>
</comment>
<dbReference type="SMART" id="SM00922">
    <property type="entry name" value="MR_MLE"/>
    <property type="match status" value="1"/>
</dbReference>
<reference evidence="4" key="1">
    <citation type="submission" date="2020-10" db="EMBL/GenBank/DDBJ databases">
        <authorList>
            <person name="Gilroy R."/>
        </authorList>
    </citation>
    <scope>NUCLEOTIDE SEQUENCE</scope>
    <source>
        <strain evidence="4">CHK190-19873</strain>
    </source>
</reference>
<name>A0A9D1ES90_9FIRM</name>
<sequence length="388" mass="43582">MKITGLETFHVKPRWIFVKVTTDEGITGWGEADLEGRNLVTAAAVDSFRDMLIGQDPRNIEYLYKLMYAGGFYRGGAAVFSAISGIEQALWDIKGKWLNVPVWQLLGGKSRDRIRMYAHIFGNVDYADREERECRDLLVEHAKKKVARGIKSLKTPFICPYRHIETPAMVSRFVERIAEIREAIGDEIDLAVDFHGRVSPAMAPWLCRELEPYGLMFVEEPVLPENVDVMARIARMTTIPIATGERKFTTFDFREVLEKQAATVLQPDLCHAGGISQVMKIAAMGETYYCSMAPHNPLGPLALAACLQVDTVMTNFTAQEHPSFEDGWDLGGPYLKKPFEIVDGYIEVPEGPGMGIEVDEAGVRENSYSGRWETPRVSFADDNSFGEW</sequence>
<keyword evidence="2 4" id="KW-0456">Lyase</keyword>
<gene>
    <name evidence="4" type="primary">dgoD</name>
    <name evidence="4" type="ORF">IAB44_04460</name>
</gene>
<dbReference type="Gene3D" id="3.30.390.10">
    <property type="entry name" value="Enolase-like, N-terminal domain"/>
    <property type="match status" value="1"/>
</dbReference>
<dbReference type="PANTHER" id="PTHR48080">
    <property type="entry name" value="D-GALACTONATE DEHYDRATASE-RELATED"/>
    <property type="match status" value="1"/>
</dbReference>
<dbReference type="NCBIfam" id="NF010624">
    <property type="entry name" value="PRK14017.1"/>
    <property type="match status" value="1"/>
</dbReference>
<dbReference type="GO" id="GO:0046872">
    <property type="term" value="F:metal ion binding"/>
    <property type="evidence" value="ECO:0007669"/>
    <property type="project" value="UniProtKB-KW"/>
</dbReference>
<organism evidence="4 5">
    <name type="scientific">Candidatus Limivivens intestinipullorum</name>
    <dbReference type="NCBI Taxonomy" id="2840858"/>
    <lineage>
        <taxon>Bacteria</taxon>
        <taxon>Bacillati</taxon>
        <taxon>Bacillota</taxon>
        <taxon>Clostridia</taxon>
        <taxon>Lachnospirales</taxon>
        <taxon>Lachnospiraceae</taxon>
        <taxon>Lachnospiraceae incertae sedis</taxon>
        <taxon>Candidatus Limivivens</taxon>
    </lineage>
</organism>
<dbReference type="PROSITE" id="PS00908">
    <property type="entry name" value="MR_MLE_1"/>
    <property type="match status" value="1"/>
</dbReference>
<evidence type="ECO:0000259" key="3">
    <source>
        <dbReference type="SMART" id="SM00922"/>
    </source>
</evidence>
<dbReference type="InterPro" id="IPR013341">
    <property type="entry name" value="Mandelate_racemase_N_dom"/>
</dbReference>
<accession>A0A9D1ES90</accession>
<reference evidence="4" key="2">
    <citation type="journal article" date="2021" name="PeerJ">
        <title>Extensive microbial diversity within the chicken gut microbiome revealed by metagenomics and culture.</title>
        <authorList>
            <person name="Gilroy R."/>
            <person name="Ravi A."/>
            <person name="Getino M."/>
            <person name="Pursley I."/>
            <person name="Horton D.L."/>
            <person name="Alikhan N.F."/>
            <person name="Baker D."/>
            <person name="Gharbi K."/>
            <person name="Hall N."/>
            <person name="Watson M."/>
            <person name="Adriaenssens E.M."/>
            <person name="Foster-Nyarko E."/>
            <person name="Jarju S."/>
            <person name="Secka A."/>
            <person name="Antonio M."/>
            <person name="Oren A."/>
            <person name="Chaudhuri R.R."/>
            <person name="La Ragione R."/>
            <person name="Hildebrand F."/>
            <person name="Pallen M.J."/>
        </authorList>
    </citation>
    <scope>NUCLEOTIDE SEQUENCE</scope>
    <source>
        <strain evidence="4">CHK190-19873</strain>
    </source>
</reference>
<dbReference type="Proteomes" id="UP000823935">
    <property type="component" value="Unassembled WGS sequence"/>
</dbReference>
<dbReference type="Pfam" id="PF02746">
    <property type="entry name" value="MR_MLE_N"/>
    <property type="match status" value="1"/>
</dbReference>
<feature type="domain" description="Mandelate racemase/muconate lactonizing enzyme C-terminal" evidence="3">
    <location>
        <begin position="135"/>
        <end position="240"/>
    </location>
</feature>
<dbReference type="InterPro" id="IPR036849">
    <property type="entry name" value="Enolase-like_C_sf"/>
</dbReference>
<dbReference type="InterPro" id="IPR013342">
    <property type="entry name" value="Mandelate_racemase_C"/>
</dbReference>
<dbReference type="SUPFAM" id="SSF51604">
    <property type="entry name" value="Enolase C-terminal domain-like"/>
    <property type="match status" value="1"/>
</dbReference>
<dbReference type="SFLD" id="SFLDG00179">
    <property type="entry name" value="mandelate_racemase"/>
    <property type="match status" value="1"/>
</dbReference>
<dbReference type="EMBL" id="DVIQ01000023">
    <property type="protein sequence ID" value="HIS30791.1"/>
    <property type="molecule type" value="Genomic_DNA"/>
</dbReference>
<dbReference type="EC" id="4.2.1.6" evidence="4"/>
<dbReference type="GO" id="GO:0008869">
    <property type="term" value="F:galactonate dehydratase activity"/>
    <property type="evidence" value="ECO:0007669"/>
    <property type="project" value="UniProtKB-EC"/>
</dbReference>
<dbReference type="AlphaFoldDB" id="A0A9D1ES90"/>
<dbReference type="Pfam" id="PF13378">
    <property type="entry name" value="MR_MLE_C"/>
    <property type="match status" value="1"/>
</dbReference>
<protein>
    <submittedName>
        <fullName evidence="4">Galactonate dehydratase</fullName>
        <ecNumber evidence="4">4.2.1.6</ecNumber>
    </submittedName>
</protein>
<dbReference type="GO" id="GO:0009063">
    <property type="term" value="P:amino acid catabolic process"/>
    <property type="evidence" value="ECO:0007669"/>
    <property type="project" value="InterPro"/>
</dbReference>
<dbReference type="PROSITE" id="PS00909">
    <property type="entry name" value="MR_MLE_2"/>
    <property type="match status" value="1"/>
</dbReference>
<dbReference type="Gene3D" id="3.20.20.120">
    <property type="entry name" value="Enolase-like C-terminal domain"/>
    <property type="match status" value="1"/>
</dbReference>
<proteinExistence type="predicted"/>
<dbReference type="PANTHER" id="PTHR48080:SF2">
    <property type="entry name" value="D-GALACTONATE DEHYDRATASE"/>
    <property type="match status" value="1"/>
</dbReference>